<name>A0A7U2F1E4_PHANO</name>
<evidence type="ECO:0000313" key="1">
    <source>
        <dbReference type="EMBL" id="QRC96926.1"/>
    </source>
</evidence>
<accession>A0A7U2F1E4</accession>
<sequence length="57" mass="6771">MGISPYLKKKTRRINPSFFPVGKKNCPTSKRPRPRNFFSLRPLRCYECKMLRCVLPL</sequence>
<dbReference type="VEuPathDB" id="FungiDB:JI435_409780"/>
<reference evidence="2" key="1">
    <citation type="journal article" date="2021" name="BMC Genomics">
        <title>Chromosome-level genome assembly and manually-curated proteome of model necrotroph Parastagonospora nodorum Sn15 reveals a genome-wide trove of candidate effector homologs, and redundancy of virulence-related functions within an accessory chromosome.</title>
        <authorList>
            <person name="Bertazzoni S."/>
            <person name="Jones D.A.B."/>
            <person name="Phan H.T."/>
            <person name="Tan K.-C."/>
            <person name="Hane J.K."/>
        </authorList>
    </citation>
    <scope>NUCLEOTIDE SEQUENCE [LARGE SCALE GENOMIC DNA]</scope>
    <source>
        <strain evidence="2">SN15 / ATCC MYA-4574 / FGSC 10173)</strain>
    </source>
</reference>
<keyword evidence="2" id="KW-1185">Reference proteome</keyword>
<evidence type="ECO:0000313" key="2">
    <source>
        <dbReference type="Proteomes" id="UP000663193"/>
    </source>
</evidence>
<dbReference type="EMBL" id="CP069028">
    <property type="protein sequence ID" value="QRC96926.1"/>
    <property type="molecule type" value="Genomic_DNA"/>
</dbReference>
<protein>
    <submittedName>
        <fullName evidence="1">Uncharacterized protein</fullName>
    </submittedName>
</protein>
<dbReference type="AlphaFoldDB" id="A0A7U2F1E4"/>
<proteinExistence type="predicted"/>
<dbReference type="Proteomes" id="UP000663193">
    <property type="component" value="Chromosome 6"/>
</dbReference>
<organism evidence="1 2">
    <name type="scientific">Phaeosphaeria nodorum (strain SN15 / ATCC MYA-4574 / FGSC 10173)</name>
    <name type="common">Glume blotch fungus</name>
    <name type="synonym">Parastagonospora nodorum</name>
    <dbReference type="NCBI Taxonomy" id="321614"/>
    <lineage>
        <taxon>Eukaryota</taxon>
        <taxon>Fungi</taxon>
        <taxon>Dikarya</taxon>
        <taxon>Ascomycota</taxon>
        <taxon>Pezizomycotina</taxon>
        <taxon>Dothideomycetes</taxon>
        <taxon>Pleosporomycetidae</taxon>
        <taxon>Pleosporales</taxon>
        <taxon>Pleosporineae</taxon>
        <taxon>Phaeosphaeriaceae</taxon>
        <taxon>Parastagonospora</taxon>
    </lineage>
</organism>
<gene>
    <name evidence="1" type="ORF">JI435_409780</name>
</gene>